<feature type="region of interest" description="Disordered" evidence="1">
    <location>
        <begin position="285"/>
        <end position="307"/>
    </location>
</feature>
<accession>A0A561EAE9</accession>
<keyword evidence="3" id="KW-1185">Reference proteome</keyword>
<gene>
    <name evidence="2" type="ORF">BKA23_1392</name>
</gene>
<evidence type="ECO:0000313" key="3">
    <source>
        <dbReference type="Proteomes" id="UP000318297"/>
    </source>
</evidence>
<dbReference type="EMBL" id="VIVQ01000001">
    <property type="protein sequence ID" value="TWE12579.1"/>
    <property type="molecule type" value="Genomic_DNA"/>
</dbReference>
<protein>
    <submittedName>
        <fullName evidence="2">Uncharacterized protein</fullName>
    </submittedName>
</protein>
<dbReference type="OrthoDB" id="4965851at2"/>
<comment type="caution">
    <text evidence="2">The sequence shown here is derived from an EMBL/GenBank/DDBJ whole genome shotgun (WGS) entry which is preliminary data.</text>
</comment>
<sequence length="307" mass="34539">MSRGLGWDSAALSLWRSPPQRVHVRVQATVWRVTPDPLQQELLRCLRAVRRGGGLHAAADLVGQGALVRVVGMGSQDQAFTTVVDMLKHHAAEPEGEIRAYLETCGLVSAGDTLEKRLRSYAETHFVDERTARRRSDRGTEALATIFRDEVLFFRPWGHLTIYQTGPLVFPVIALHMDPGSEYREPAVWINDKLQDLPFEFEDPPSPATEYVRAGWQLKPVVLQPSAKWLFKVDVEWRMGVWPQWVLGSQMADNRLVAKIQTQRNFMTEATVTWGSWPGYNDVPRTPPFASFPPPPKSDASEGPSTT</sequence>
<dbReference type="Proteomes" id="UP000318297">
    <property type="component" value="Unassembled WGS sequence"/>
</dbReference>
<evidence type="ECO:0000256" key="1">
    <source>
        <dbReference type="SAM" id="MobiDB-lite"/>
    </source>
</evidence>
<feature type="compositionally biased region" description="Pro residues" evidence="1">
    <location>
        <begin position="285"/>
        <end position="297"/>
    </location>
</feature>
<proteinExistence type="predicted"/>
<organism evidence="2 3">
    <name type="scientific">Rudaeicoccus suwonensis</name>
    <dbReference type="NCBI Taxonomy" id="657409"/>
    <lineage>
        <taxon>Bacteria</taxon>
        <taxon>Bacillati</taxon>
        <taxon>Actinomycetota</taxon>
        <taxon>Actinomycetes</taxon>
        <taxon>Micrococcales</taxon>
        <taxon>Dermacoccaceae</taxon>
        <taxon>Rudaeicoccus</taxon>
    </lineage>
</organism>
<evidence type="ECO:0000313" key="2">
    <source>
        <dbReference type="EMBL" id="TWE12579.1"/>
    </source>
</evidence>
<name>A0A561EAE9_9MICO</name>
<dbReference type="AlphaFoldDB" id="A0A561EAE9"/>
<reference evidence="2 3" key="1">
    <citation type="submission" date="2019-06" db="EMBL/GenBank/DDBJ databases">
        <title>Sequencing the genomes of 1000 actinobacteria strains.</title>
        <authorList>
            <person name="Klenk H.-P."/>
        </authorList>
    </citation>
    <scope>NUCLEOTIDE SEQUENCE [LARGE SCALE GENOMIC DNA]</scope>
    <source>
        <strain evidence="2 3">DSM 19560</strain>
    </source>
</reference>